<evidence type="ECO:0000313" key="3">
    <source>
        <dbReference type="EMBL" id="CAD8131373.1"/>
    </source>
</evidence>
<name>A0A8S1RVL3_9CILI</name>
<dbReference type="EMBL" id="CAJJDN010000517">
    <property type="protein sequence ID" value="CAD8131373.1"/>
    <property type="molecule type" value="Genomic_DNA"/>
</dbReference>
<accession>A0A8S1RVL3</accession>
<dbReference type="InterPro" id="IPR051685">
    <property type="entry name" value="Ycf3/AcsC/BcsC/TPR_MFPF"/>
</dbReference>
<evidence type="ECO:0000256" key="1">
    <source>
        <dbReference type="ARBA" id="ARBA00022737"/>
    </source>
</evidence>
<comment type="caution">
    <text evidence="3">The sequence shown here is derived from an EMBL/GenBank/DDBJ whole genome shotgun (WGS) entry which is preliminary data.</text>
</comment>
<keyword evidence="1" id="KW-0677">Repeat</keyword>
<gene>
    <name evidence="3" type="ORF">PSON_ATCC_30995.1.T5170003</name>
</gene>
<proteinExistence type="predicted"/>
<sequence length="253" mass="29924">MNQKLLGTYNQIYLQVIKTLYQLIVSYISLSINDFNNHQDTLLTKNQNDVIGLISKIFILENGNQLDEALNFCEITLLVDNINLLARYRKSVELLELKQFEEALQVIEEIFKINKNYNAGYLIKGRILQKQQRYNEALDFINLYLKLDPIKQIGNYHKSLLLYDMKCYDEAIVCLDQLQISINKKIQLFNLNQTKTLYQQIKIREIEELKLYEKAIFAMIFEVLQVHQSVGIKRLRCVKNQLDQIQIMFTIFK</sequence>
<evidence type="ECO:0000256" key="2">
    <source>
        <dbReference type="ARBA" id="ARBA00022803"/>
    </source>
</evidence>
<evidence type="ECO:0000313" key="4">
    <source>
        <dbReference type="Proteomes" id="UP000692954"/>
    </source>
</evidence>
<dbReference type="PANTHER" id="PTHR44943:SF4">
    <property type="entry name" value="TPR REPEAT-CONTAINING PROTEIN MJ0798"/>
    <property type="match status" value="1"/>
</dbReference>
<dbReference type="AlphaFoldDB" id="A0A8S1RVL3"/>
<organism evidence="3 4">
    <name type="scientific">Paramecium sonneborni</name>
    <dbReference type="NCBI Taxonomy" id="65129"/>
    <lineage>
        <taxon>Eukaryota</taxon>
        <taxon>Sar</taxon>
        <taxon>Alveolata</taxon>
        <taxon>Ciliophora</taxon>
        <taxon>Intramacronucleata</taxon>
        <taxon>Oligohymenophorea</taxon>
        <taxon>Peniculida</taxon>
        <taxon>Parameciidae</taxon>
        <taxon>Paramecium</taxon>
    </lineage>
</organism>
<protein>
    <recommendedName>
        <fullName evidence="5">Tetratricopeptide repeat protein</fullName>
    </recommendedName>
</protein>
<evidence type="ECO:0008006" key="5">
    <source>
        <dbReference type="Google" id="ProtNLM"/>
    </source>
</evidence>
<dbReference type="Proteomes" id="UP000692954">
    <property type="component" value="Unassembled WGS sequence"/>
</dbReference>
<dbReference type="PANTHER" id="PTHR44943">
    <property type="entry name" value="CELLULOSE SYNTHASE OPERON PROTEIN C"/>
    <property type="match status" value="1"/>
</dbReference>
<keyword evidence="2" id="KW-0802">TPR repeat</keyword>
<keyword evidence="4" id="KW-1185">Reference proteome</keyword>
<reference evidence="3" key="1">
    <citation type="submission" date="2021-01" db="EMBL/GenBank/DDBJ databases">
        <authorList>
            <consortium name="Genoscope - CEA"/>
            <person name="William W."/>
        </authorList>
    </citation>
    <scope>NUCLEOTIDE SEQUENCE</scope>
</reference>